<dbReference type="Pfam" id="PF01145">
    <property type="entry name" value="Band_7"/>
    <property type="match status" value="1"/>
</dbReference>
<keyword evidence="5" id="KW-0472">Membrane</keyword>
<dbReference type="PANTHER" id="PTHR42911:SF1">
    <property type="entry name" value="MODULATOR OF FTSH PROTEASE HFLC"/>
    <property type="match status" value="1"/>
</dbReference>
<comment type="subcellular location">
    <subcellularLocation>
        <location evidence="1">Membrane</location>
        <topology evidence="1">Single-pass membrane protein</topology>
    </subcellularLocation>
</comment>
<evidence type="ECO:0000256" key="4">
    <source>
        <dbReference type="ARBA" id="ARBA00022989"/>
    </source>
</evidence>
<dbReference type="OrthoDB" id="9812991at2"/>
<feature type="domain" description="Band 7" evidence="7">
    <location>
        <begin position="19"/>
        <end position="182"/>
    </location>
</feature>
<dbReference type="Gene3D" id="3.30.479.30">
    <property type="entry name" value="Band 7 domain"/>
    <property type="match status" value="1"/>
</dbReference>
<keyword evidence="4" id="KW-1133">Transmembrane helix</keyword>
<comment type="caution">
    <text evidence="8">The sequence shown here is derived from an EMBL/GenBank/DDBJ whole genome shotgun (WGS) entry which is preliminary data.</text>
</comment>
<dbReference type="PIRSF" id="PIRSF005651">
    <property type="entry name" value="HflC"/>
    <property type="match status" value="1"/>
</dbReference>
<keyword evidence="8" id="KW-0645">Protease</keyword>
<evidence type="ECO:0000313" key="9">
    <source>
        <dbReference type="Proteomes" id="UP000245539"/>
    </source>
</evidence>
<dbReference type="GO" id="GO:0016020">
    <property type="term" value="C:membrane"/>
    <property type="evidence" value="ECO:0007669"/>
    <property type="project" value="UniProtKB-SubCell"/>
</dbReference>
<evidence type="ECO:0000313" key="8">
    <source>
        <dbReference type="EMBL" id="PWQ99041.1"/>
    </source>
</evidence>
<dbReference type="InterPro" id="IPR036013">
    <property type="entry name" value="Band_7/SPFH_dom_sf"/>
</dbReference>
<dbReference type="AlphaFoldDB" id="A0A317CLF9"/>
<sequence>MMKNPIIIALMAIFVVVMSSAYVVDERQTAIKFRFGEIVEENIGPGLHFKIPLINNIETFSSQILSMDAQPEQFLTNEKKYVVVDFFVKWRISEPGKFYRSTGGDLRVAKNRLESIMKDGLRNEFSKRTIQEAISGERDQIMQGLQTKSNEAANQLGVGIVDVRVSQIDFSEKNSESVFKRMRSERERVAQDLRARGAEEAERIQAAADRDAEIIEADAYSAAEKIRGQGDAKAAEIYAEAYNKNAEFYSFHRSLEAYRKSMGNSGDVMVMEPDSEFFRYFKNKSQ</sequence>
<dbReference type="InterPro" id="IPR010200">
    <property type="entry name" value="HflC"/>
</dbReference>
<evidence type="ECO:0000256" key="6">
    <source>
        <dbReference type="PIRNR" id="PIRNR005651"/>
    </source>
</evidence>
<dbReference type="PANTHER" id="PTHR42911">
    <property type="entry name" value="MODULATOR OF FTSH PROTEASE HFLC"/>
    <property type="match status" value="1"/>
</dbReference>
<organism evidence="8 9">
    <name type="scientific">Leucothrix pacifica</name>
    <dbReference type="NCBI Taxonomy" id="1247513"/>
    <lineage>
        <taxon>Bacteria</taxon>
        <taxon>Pseudomonadati</taxon>
        <taxon>Pseudomonadota</taxon>
        <taxon>Gammaproteobacteria</taxon>
        <taxon>Thiotrichales</taxon>
        <taxon>Thiotrichaceae</taxon>
        <taxon>Leucothrix</taxon>
    </lineage>
</organism>
<accession>A0A317CLF9</accession>
<dbReference type="GO" id="GO:0008233">
    <property type="term" value="F:peptidase activity"/>
    <property type="evidence" value="ECO:0007669"/>
    <property type="project" value="UniProtKB-KW"/>
</dbReference>
<evidence type="ECO:0000256" key="1">
    <source>
        <dbReference type="ARBA" id="ARBA00004167"/>
    </source>
</evidence>
<dbReference type="SMART" id="SM00244">
    <property type="entry name" value="PHB"/>
    <property type="match status" value="1"/>
</dbReference>
<evidence type="ECO:0000256" key="5">
    <source>
        <dbReference type="ARBA" id="ARBA00023136"/>
    </source>
</evidence>
<proteinExistence type="inferred from homology"/>
<protein>
    <recommendedName>
        <fullName evidence="6">Protein HflC</fullName>
    </recommendedName>
</protein>
<name>A0A317CLF9_9GAMM</name>
<keyword evidence="8" id="KW-0378">Hydrolase</keyword>
<reference evidence="8 9" key="1">
    <citation type="submission" date="2018-05" db="EMBL/GenBank/DDBJ databases">
        <title>Leucothrix arctica sp. nov., isolated from Arctic seawater.</title>
        <authorList>
            <person name="Choi A."/>
            <person name="Baek K."/>
        </authorList>
    </citation>
    <scope>NUCLEOTIDE SEQUENCE [LARGE SCALE GENOMIC DNA]</scope>
    <source>
        <strain evidence="8 9">JCM 18388</strain>
    </source>
</reference>
<evidence type="ECO:0000259" key="7">
    <source>
        <dbReference type="SMART" id="SM00244"/>
    </source>
</evidence>
<dbReference type="InterPro" id="IPR001107">
    <property type="entry name" value="Band_7"/>
</dbReference>
<comment type="function">
    <text evidence="6">HflC and HflK could regulate a protease.</text>
</comment>
<evidence type="ECO:0000256" key="2">
    <source>
        <dbReference type="ARBA" id="ARBA00007862"/>
    </source>
</evidence>
<dbReference type="Proteomes" id="UP000245539">
    <property type="component" value="Unassembled WGS sequence"/>
</dbReference>
<dbReference type="SUPFAM" id="SSF117892">
    <property type="entry name" value="Band 7/SPFH domain"/>
    <property type="match status" value="1"/>
</dbReference>
<gene>
    <name evidence="8" type="primary">hflC</name>
    <name evidence="8" type="ORF">DKW60_06235</name>
</gene>
<dbReference type="NCBIfam" id="TIGR01932">
    <property type="entry name" value="hflC"/>
    <property type="match status" value="1"/>
</dbReference>
<keyword evidence="9" id="KW-1185">Reference proteome</keyword>
<comment type="similarity">
    <text evidence="2 6">Belongs to the band 7/mec-2 family. HflC subfamily.</text>
</comment>
<dbReference type="CDD" id="cd03405">
    <property type="entry name" value="SPFH_HflC"/>
    <property type="match status" value="1"/>
</dbReference>
<dbReference type="GO" id="GO:0006508">
    <property type="term" value="P:proteolysis"/>
    <property type="evidence" value="ECO:0007669"/>
    <property type="project" value="UniProtKB-KW"/>
</dbReference>
<dbReference type="EMBL" id="QGKM01000013">
    <property type="protein sequence ID" value="PWQ99041.1"/>
    <property type="molecule type" value="Genomic_DNA"/>
</dbReference>
<keyword evidence="3" id="KW-0812">Transmembrane</keyword>
<evidence type="ECO:0000256" key="3">
    <source>
        <dbReference type="ARBA" id="ARBA00022692"/>
    </source>
</evidence>